<keyword evidence="2" id="KW-1185">Reference proteome</keyword>
<name>A0A9W4TXX3_9ASCO</name>
<reference evidence="1" key="1">
    <citation type="submission" date="2022-12" db="EMBL/GenBank/DDBJ databases">
        <authorList>
            <person name="Brejova B."/>
        </authorList>
    </citation>
    <scope>NUCLEOTIDE SEQUENCE</scope>
</reference>
<sequence length="294" mass="33926">MSFEIIILPYSWFHNEITPTKFDNFKSLINKSYDKPRHKYGIIKSSRLNKNHSLLDDLAIKISDQINIYLLLVKKEAFESLNVNRQFTGDIDQCYNCDIPPVLPYSDIAKSSMHVVNSRFEFNEDILQRCVASVGLKSNHYHSDSQTIANFELTCFTSFMRNIAPVYLEHVLSLIKHEFFFNLLNNTGGFNVEETGNYKKIIIYADVIVEHDLVDYYINKCNFEKTGNKDLLIEVNKETGDAGGFGLLEDGILASRDFHLGFLKRELKLKKKADYKFVSDLMGTNGMTIMPEWK</sequence>
<comment type="caution">
    <text evidence="1">The sequence shown here is derived from an EMBL/GenBank/DDBJ whole genome shotgun (WGS) entry which is preliminary data.</text>
</comment>
<gene>
    <name evidence="1" type="ORF">CANVERA_P2255</name>
</gene>
<accession>A0A9W4TXX3</accession>
<dbReference type="Proteomes" id="UP001152885">
    <property type="component" value="Unassembled WGS sequence"/>
</dbReference>
<dbReference type="AlphaFoldDB" id="A0A9W4TXX3"/>
<proteinExistence type="predicted"/>
<dbReference type="EMBL" id="CANTUO010000002">
    <property type="protein sequence ID" value="CAI5757742.1"/>
    <property type="molecule type" value="Genomic_DNA"/>
</dbReference>
<protein>
    <submittedName>
        <fullName evidence="1">Uncharacterized protein</fullName>
    </submittedName>
</protein>
<organism evidence="1 2">
    <name type="scientific">Candida verbasci</name>
    <dbReference type="NCBI Taxonomy" id="1227364"/>
    <lineage>
        <taxon>Eukaryota</taxon>
        <taxon>Fungi</taxon>
        <taxon>Dikarya</taxon>
        <taxon>Ascomycota</taxon>
        <taxon>Saccharomycotina</taxon>
        <taxon>Pichiomycetes</taxon>
        <taxon>Debaryomycetaceae</taxon>
        <taxon>Candida/Lodderomyces clade</taxon>
        <taxon>Candida</taxon>
    </lineage>
</organism>
<dbReference type="OrthoDB" id="4062597at2759"/>
<evidence type="ECO:0000313" key="1">
    <source>
        <dbReference type="EMBL" id="CAI5757742.1"/>
    </source>
</evidence>
<evidence type="ECO:0000313" key="2">
    <source>
        <dbReference type="Proteomes" id="UP001152885"/>
    </source>
</evidence>